<feature type="signal peptide" evidence="1">
    <location>
        <begin position="1"/>
        <end position="20"/>
    </location>
</feature>
<sequence>MRFTPWATRLALTLSLSATALLTACGGSGSGSDTQVRLLNATRSYSALDLTVNDKTINSGIGYAAVGSYGGVSTSDTASKVLTSDVGTSISATTPGLNANSHYTYITFGFAGAIRTTLLEENQDAADANKAKLFVYNLAPDAGAMDVYVTSASDCSLASETALTTNLAGGTGSGYIVLNSGTFRVCVTGYNDRTDLRLAIPAITLDSKSVNTLILTATDGGVLVNGISLVQQGAATSFLNTQSRVRAVAALTNGGTVSGTLNGQTLLTGAISPLIGSYVTVNATSTSTPTTMTLAVNGANVSFPVPTLGAGKDTTLMVWGDPAAPNLAVLNDDNRLPTVSGNAKVRLINAIPTQTAGVSLNIDYTARASNVTPGTTSTPVSIASTASSQVDVVVPTLATPIYTKSNLAIASNSVWTFFAVPNTTANPDTTSNFPVPFMQGLPKRER</sequence>
<comment type="caution">
    <text evidence="3">The sequence shown here is derived from an EMBL/GenBank/DDBJ whole genome shotgun (WGS) entry which is preliminary data.</text>
</comment>
<name>A0ABW7H6K5_9BURK</name>
<dbReference type="PROSITE" id="PS51257">
    <property type="entry name" value="PROKAR_LIPOPROTEIN"/>
    <property type="match status" value="1"/>
</dbReference>
<feature type="domain" description="DUF4397" evidence="2">
    <location>
        <begin position="35"/>
        <end position="148"/>
    </location>
</feature>
<keyword evidence="1" id="KW-0732">Signal</keyword>
<feature type="domain" description="DUF4397" evidence="2">
    <location>
        <begin position="243"/>
        <end position="353"/>
    </location>
</feature>
<feature type="chain" id="PRO_5046481003" evidence="1">
    <location>
        <begin position="21"/>
        <end position="446"/>
    </location>
</feature>
<dbReference type="InterPro" id="IPR025510">
    <property type="entry name" value="DUF4397"/>
</dbReference>
<keyword evidence="4" id="KW-1185">Reference proteome</keyword>
<evidence type="ECO:0000313" key="3">
    <source>
        <dbReference type="EMBL" id="MFG6485541.1"/>
    </source>
</evidence>
<evidence type="ECO:0000259" key="2">
    <source>
        <dbReference type="Pfam" id="PF14344"/>
    </source>
</evidence>
<organism evidence="3 4">
    <name type="scientific">Pelomonas candidula</name>
    <dbReference type="NCBI Taxonomy" id="3299025"/>
    <lineage>
        <taxon>Bacteria</taxon>
        <taxon>Pseudomonadati</taxon>
        <taxon>Pseudomonadota</taxon>
        <taxon>Betaproteobacteria</taxon>
        <taxon>Burkholderiales</taxon>
        <taxon>Sphaerotilaceae</taxon>
        <taxon>Roseateles</taxon>
    </lineage>
</organism>
<reference evidence="3 4" key="1">
    <citation type="submission" date="2024-08" db="EMBL/GenBank/DDBJ databases">
        <authorList>
            <person name="Lu H."/>
        </authorList>
    </citation>
    <scope>NUCLEOTIDE SEQUENCE [LARGE SCALE GENOMIC DNA]</scope>
    <source>
        <strain evidence="3 4">BYS78W</strain>
    </source>
</reference>
<gene>
    <name evidence="3" type="ORF">ACG04R_02595</name>
</gene>
<dbReference type="EMBL" id="JBIGIC010000001">
    <property type="protein sequence ID" value="MFG6485541.1"/>
    <property type="molecule type" value="Genomic_DNA"/>
</dbReference>
<evidence type="ECO:0000313" key="4">
    <source>
        <dbReference type="Proteomes" id="UP001606134"/>
    </source>
</evidence>
<dbReference type="RefSeq" id="WP_394406232.1">
    <property type="nucleotide sequence ID" value="NZ_JBIGIC010000001.1"/>
</dbReference>
<evidence type="ECO:0000256" key="1">
    <source>
        <dbReference type="SAM" id="SignalP"/>
    </source>
</evidence>
<proteinExistence type="predicted"/>
<protein>
    <submittedName>
        <fullName evidence="3">DUF4397 domain-containing protein</fullName>
    </submittedName>
</protein>
<dbReference type="Proteomes" id="UP001606134">
    <property type="component" value="Unassembled WGS sequence"/>
</dbReference>
<dbReference type="Pfam" id="PF14344">
    <property type="entry name" value="DUF4397"/>
    <property type="match status" value="2"/>
</dbReference>
<accession>A0ABW7H6K5</accession>